<dbReference type="EMBL" id="JBHSEP010000021">
    <property type="protein sequence ID" value="MFC4600950.1"/>
    <property type="molecule type" value="Genomic_DNA"/>
</dbReference>
<dbReference type="Proteomes" id="UP001596028">
    <property type="component" value="Unassembled WGS sequence"/>
</dbReference>
<dbReference type="InterPro" id="IPR046537">
    <property type="entry name" value="DUF6602"/>
</dbReference>
<comment type="caution">
    <text evidence="2">The sequence shown here is derived from an EMBL/GenBank/DDBJ whole genome shotgun (WGS) entry which is preliminary data.</text>
</comment>
<evidence type="ECO:0000259" key="1">
    <source>
        <dbReference type="Pfam" id="PF20247"/>
    </source>
</evidence>
<evidence type="ECO:0000313" key="3">
    <source>
        <dbReference type="Proteomes" id="UP001596028"/>
    </source>
</evidence>
<dbReference type="Pfam" id="PF20247">
    <property type="entry name" value="DUF6602"/>
    <property type="match status" value="1"/>
</dbReference>
<keyword evidence="3" id="KW-1185">Reference proteome</keyword>
<dbReference type="RefSeq" id="WP_378100509.1">
    <property type="nucleotide sequence ID" value="NZ_JBHSEP010000021.1"/>
</dbReference>
<reference evidence="3" key="1">
    <citation type="journal article" date="2019" name="Int. J. Syst. Evol. Microbiol.">
        <title>The Global Catalogue of Microorganisms (GCM) 10K type strain sequencing project: providing services to taxonomists for standard genome sequencing and annotation.</title>
        <authorList>
            <consortium name="The Broad Institute Genomics Platform"/>
            <consortium name="The Broad Institute Genome Sequencing Center for Infectious Disease"/>
            <person name="Wu L."/>
            <person name="Ma J."/>
        </authorList>
    </citation>
    <scope>NUCLEOTIDE SEQUENCE [LARGE SCALE GENOMIC DNA]</scope>
    <source>
        <strain evidence="3">CCUG 49571</strain>
    </source>
</reference>
<organism evidence="2 3">
    <name type="scientific">Cohnella hongkongensis</name>
    <dbReference type="NCBI Taxonomy" id="178337"/>
    <lineage>
        <taxon>Bacteria</taxon>
        <taxon>Bacillati</taxon>
        <taxon>Bacillota</taxon>
        <taxon>Bacilli</taxon>
        <taxon>Bacillales</taxon>
        <taxon>Paenibacillaceae</taxon>
        <taxon>Cohnella</taxon>
    </lineage>
</organism>
<feature type="domain" description="DUF6602" evidence="1">
    <location>
        <begin position="61"/>
        <end position="144"/>
    </location>
</feature>
<gene>
    <name evidence="2" type="ORF">ACFO3S_22085</name>
</gene>
<proteinExistence type="predicted"/>
<name>A0ABV9FJL4_9BACL</name>
<evidence type="ECO:0000313" key="2">
    <source>
        <dbReference type="EMBL" id="MFC4600950.1"/>
    </source>
</evidence>
<accession>A0ABV9FJL4</accession>
<sequence length="356" mass="41098">MSDKKMMGKNETLRQKDEIGCEAVKDCQDDSSTASDGNILEHILANYAYRNQLMASELKIASDHAGLTGDFRESMWMSFFRSIIPLKYSLAKGVKVIDSEGQVSREVDIAVFDEQYTPYVFQYQGIKFIPIEAVVIVIECKSKDYDDKKLKCWSKRINKLNARPTGIARIATGYSVGFTSPTQIRTRPIRILATMRKYVRDKTLIDAAKELKDYFDFIIMEKEDKGHYSFEYVLNYEEKSLGWWGHWLNKGEKLGDQDTPLELQYVGKGDERTANYEELSFNDDSLLKNSVKDLRVKNNALLSLNFQLNQLLMLLNNPMLFPHYAYAKRFNKAIHDKELTDRLEQVKQNPKGRDDG</sequence>
<protein>
    <submittedName>
        <fullName evidence="2">DUF6602 domain-containing protein</fullName>
    </submittedName>
</protein>
<dbReference type="CDD" id="cd21173">
    <property type="entry name" value="NucC-like"/>
    <property type="match status" value="1"/>
</dbReference>